<dbReference type="SUPFAM" id="SSF52833">
    <property type="entry name" value="Thioredoxin-like"/>
    <property type="match status" value="1"/>
</dbReference>
<dbReference type="Gene3D" id="3.40.30.10">
    <property type="entry name" value="Glutaredoxin"/>
    <property type="match status" value="1"/>
</dbReference>
<dbReference type="PROSITE" id="PS50405">
    <property type="entry name" value="GST_CTER"/>
    <property type="match status" value="1"/>
</dbReference>
<dbReference type="Proteomes" id="UP000185192">
    <property type="component" value="Unassembled WGS sequence"/>
</dbReference>
<dbReference type="CDD" id="cd00570">
    <property type="entry name" value="GST_N_family"/>
    <property type="match status" value="1"/>
</dbReference>
<evidence type="ECO:0000313" key="4">
    <source>
        <dbReference type="Proteomes" id="UP000185192"/>
    </source>
</evidence>
<accession>A0A1N6GVA6</accession>
<keyword evidence="4" id="KW-1185">Reference proteome</keyword>
<dbReference type="Pfam" id="PF00043">
    <property type="entry name" value="GST_C"/>
    <property type="match status" value="1"/>
</dbReference>
<feature type="domain" description="GST C-terminal" evidence="2">
    <location>
        <begin position="93"/>
        <end position="227"/>
    </location>
</feature>
<dbReference type="PANTHER" id="PTHR43968">
    <property type="match status" value="1"/>
</dbReference>
<sequence length="233" mass="25684">MAANLIIYGSPLSPFQRKVEAVMGVKELEYETKAVNLGNLPDWYNELNPLGSIPTLRDTDIAGDGSMGTIPDSSAMCAYLEKKYAKPALYPSDPFRYGRALWIEEFADTAMARAGGLGLFRPIAFALFSGKEPDLATARKTWIEDLPPLFDYLEGQLDGGEWFIGDRLTIADIAVACQMMQTDMLVGPPDAEKWPALVNLLNRMKAHAAFRANLGACEKILGKVMPEKYDLNV</sequence>
<dbReference type="SFLD" id="SFLDS00019">
    <property type="entry name" value="Glutathione_Transferase_(cytos"/>
    <property type="match status" value="1"/>
</dbReference>
<dbReference type="InterPro" id="IPR036282">
    <property type="entry name" value="Glutathione-S-Trfase_C_sf"/>
</dbReference>
<evidence type="ECO:0000259" key="1">
    <source>
        <dbReference type="PROSITE" id="PS50404"/>
    </source>
</evidence>
<proteinExistence type="predicted"/>
<dbReference type="InterPro" id="IPR004045">
    <property type="entry name" value="Glutathione_S-Trfase_N"/>
</dbReference>
<dbReference type="CDD" id="cd03192">
    <property type="entry name" value="GST_C_Sigma_like"/>
    <property type="match status" value="1"/>
</dbReference>
<organism evidence="3 4">
    <name type="scientific">Parasphingorhabdus marina DSM 22363</name>
    <dbReference type="NCBI Taxonomy" id="1123272"/>
    <lineage>
        <taxon>Bacteria</taxon>
        <taxon>Pseudomonadati</taxon>
        <taxon>Pseudomonadota</taxon>
        <taxon>Alphaproteobacteria</taxon>
        <taxon>Sphingomonadales</taxon>
        <taxon>Sphingomonadaceae</taxon>
        <taxon>Parasphingorhabdus</taxon>
    </lineage>
</organism>
<dbReference type="EMBL" id="FSQW01000002">
    <property type="protein sequence ID" value="SIO11402.1"/>
    <property type="molecule type" value="Genomic_DNA"/>
</dbReference>
<keyword evidence="3" id="KW-0808">Transferase</keyword>
<dbReference type="SFLD" id="SFLDG00358">
    <property type="entry name" value="Main_(cytGST)"/>
    <property type="match status" value="1"/>
</dbReference>
<dbReference type="AlphaFoldDB" id="A0A1N6GVA6"/>
<dbReference type="RefSeq" id="WP_074205935.1">
    <property type="nucleotide sequence ID" value="NZ_FSQW01000002.1"/>
</dbReference>
<dbReference type="SUPFAM" id="SSF47616">
    <property type="entry name" value="GST C-terminal domain-like"/>
    <property type="match status" value="1"/>
</dbReference>
<dbReference type="GO" id="GO:0016740">
    <property type="term" value="F:transferase activity"/>
    <property type="evidence" value="ECO:0007669"/>
    <property type="project" value="UniProtKB-KW"/>
</dbReference>
<reference evidence="4" key="1">
    <citation type="submission" date="2016-11" db="EMBL/GenBank/DDBJ databases">
        <authorList>
            <person name="Varghese N."/>
            <person name="Submissions S."/>
        </authorList>
    </citation>
    <scope>NUCLEOTIDE SEQUENCE [LARGE SCALE GENOMIC DNA]</scope>
    <source>
        <strain evidence="4">DSM 22363</strain>
    </source>
</reference>
<evidence type="ECO:0000313" key="3">
    <source>
        <dbReference type="EMBL" id="SIO11402.1"/>
    </source>
</evidence>
<name>A0A1N6GVA6_9SPHN</name>
<dbReference type="InterPro" id="IPR040079">
    <property type="entry name" value="Glutathione_S-Trfase"/>
</dbReference>
<dbReference type="PROSITE" id="PS50404">
    <property type="entry name" value="GST_NTER"/>
    <property type="match status" value="1"/>
</dbReference>
<dbReference type="InterPro" id="IPR036249">
    <property type="entry name" value="Thioredoxin-like_sf"/>
</dbReference>
<dbReference type="STRING" id="1123272.SAMN02745824_2998"/>
<protein>
    <submittedName>
        <fullName evidence="3">Glutathione S-transferase</fullName>
    </submittedName>
</protein>
<evidence type="ECO:0000259" key="2">
    <source>
        <dbReference type="PROSITE" id="PS50405"/>
    </source>
</evidence>
<dbReference type="GO" id="GO:0005737">
    <property type="term" value="C:cytoplasm"/>
    <property type="evidence" value="ECO:0007669"/>
    <property type="project" value="TreeGrafter"/>
</dbReference>
<gene>
    <name evidence="3" type="ORF">SAMN02745824_2998</name>
</gene>
<dbReference type="InterPro" id="IPR004046">
    <property type="entry name" value="GST_C"/>
</dbReference>
<dbReference type="InterPro" id="IPR050983">
    <property type="entry name" value="GST_Omega/HSP26"/>
</dbReference>
<dbReference type="OrthoDB" id="9782992at2"/>
<dbReference type="Gene3D" id="1.20.1050.10">
    <property type="match status" value="1"/>
</dbReference>
<dbReference type="PANTHER" id="PTHR43968:SF6">
    <property type="entry name" value="GLUTATHIONE S-TRANSFERASE OMEGA"/>
    <property type="match status" value="1"/>
</dbReference>
<feature type="domain" description="GST N-terminal" evidence="1">
    <location>
        <begin position="3"/>
        <end position="88"/>
    </location>
</feature>
<dbReference type="InterPro" id="IPR010987">
    <property type="entry name" value="Glutathione-S-Trfase_C-like"/>
</dbReference>
<dbReference type="Pfam" id="PF13417">
    <property type="entry name" value="GST_N_3"/>
    <property type="match status" value="1"/>
</dbReference>